<evidence type="ECO:0000256" key="1">
    <source>
        <dbReference type="SAM" id="MobiDB-lite"/>
    </source>
</evidence>
<evidence type="ECO:0008006" key="4">
    <source>
        <dbReference type="Google" id="ProtNLM"/>
    </source>
</evidence>
<dbReference type="GeneID" id="37200519"/>
<reference evidence="2 3" key="1">
    <citation type="submission" date="2018-02" db="EMBL/GenBank/DDBJ databases">
        <title>The genomes of Aspergillus section Nigri reveals drivers in fungal speciation.</title>
        <authorList>
            <consortium name="DOE Joint Genome Institute"/>
            <person name="Vesth T.C."/>
            <person name="Nybo J."/>
            <person name="Theobald S."/>
            <person name="Brandl J."/>
            <person name="Frisvad J.C."/>
            <person name="Nielsen K.F."/>
            <person name="Lyhne E.K."/>
            <person name="Kogle M.E."/>
            <person name="Kuo A."/>
            <person name="Riley R."/>
            <person name="Clum A."/>
            <person name="Nolan M."/>
            <person name="Lipzen A."/>
            <person name="Salamov A."/>
            <person name="Henrissat B."/>
            <person name="Wiebenga A."/>
            <person name="De vries R.P."/>
            <person name="Grigoriev I.V."/>
            <person name="Mortensen U.H."/>
            <person name="Andersen M.R."/>
            <person name="Baker S.E."/>
        </authorList>
    </citation>
    <scope>NUCLEOTIDE SEQUENCE [LARGE SCALE GENOMIC DNA]</scope>
    <source>
        <strain evidence="2 3">CBS 101889</strain>
    </source>
</reference>
<dbReference type="InterPro" id="IPR011990">
    <property type="entry name" value="TPR-like_helical_dom_sf"/>
</dbReference>
<dbReference type="OrthoDB" id="4312109at2759"/>
<name>A0A395I4G4_ASPHC</name>
<feature type="region of interest" description="Disordered" evidence="1">
    <location>
        <begin position="14"/>
        <end position="67"/>
    </location>
</feature>
<organism evidence="2 3">
    <name type="scientific">Aspergillus homomorphus (strain CBS 101889)</name>
    <dbReference type="NCBI Taxonomy" id="1450537"/>
    <lineage>
        <taxon>Eukaryota</taxon>
        <taxon>Fungi</taxon>
        <taxon>Dikarya</taxon>
        <taxon>Ascomycota</taxon>
        <taxon>Pezizomycotina</taxon>
        <taxon>Eurotiomycetes</taxon>
        <taxon>Eurotiomycetidae</taxon>
        <taxon>Eurotiales</taxon>
        <taxon>Aspergillaceae</taxon>
        <taxon>Aspergillus</taxon>
        <taxon>Aspergillus subgen. Circumdati</taxon>
    </lineage>
</organism>
<evidence type="ECO:0000313" key="2">
    <source>
        <dbReference type="EMBL" id="RAL14980.1"/>
    </source>
</evidence>
<accession>A0A395I4G4</accession>
<dbReference type="RefSeq" id="XP_025554134.1">
    <property type="nucleotide sequence ID" value="XM_025696230.1"/>
</dbReference>
<keyword evidence="3" id="KW-1185">Reference proteome</keyword>
<dbReference type="Gene3D" id="1.25.40.10">
    <property type="entry name" value="Tetratricopeptide repeat domain"/>
    <property type="match status" value="1"/>
</dbReference>
<dbReference type="Proteomes" id="UP000248961">
    <property type="component" value="Unassembled WGS sequence"/>
</dbReference>
<dbReference type="VEuPathDB" id="FungiDB:BO97DRAFT_412256"/>
<sequence length="417" mass="47579">MNALPDLKIKVFHQFADEEKPDTPYRIEGGEGDSDSELSSKSSSAPASESGDAAAAAAAAEDEAGYAHSAIAEDTPWRDFVDDYWEVDAAQYDRLSTPSPTTAQAEEGEEAFARRIEDRRQLAETLQRAENRSPIDPLLNEFDASIDRYELAVALLQAADYIDEGQDYAAEHYVEEAMVPARRLEDETALARCLYWQGRVEYLRENYADAHRIFQKCRAGLAETPEGETIIHYLRLSRPDLTAEDRHRISLRGLEGGDDGMYTPLSSDPASPVFMKSHGLPTNAKRTWEDSARRETQEDMAQEANDEQREIIHPRSRWRFAAEEFDPDGLQLHRSQKVFTFEMYPQGMAPRARPTKIFQEHPNEVLMPEDDWKEIDEFMQDKRVTMNFLENEGRNYQEAIKRKSQADSKRQAPCTVM</sequence>
<protein>
    <recommendedName>
        <fullName evidence="4">TPR-like protein</fullName>
    </recommendedName>
</protein>
<dbReference type="EMBL" id="KZ824273">
    <property type="protein sequence ID" value="RAL14980.1"/>
    <property type="molecule type" value="Genomic_DNA"/>
</dbReference>
<feature type="compositionally biased region" description="Basic and acidic residues" evidence="1">
    <location>
        <begin position="15"/>
        <end position="29"/>
    </location>
</feature>
<dbReference type="AlphaFoldDB" id="A0A395I4G4"/>
<feature type="compositionally biased region" description="Low complexity" evidence="1">
    <location>
        <begin position="37"/>
        <end position="59"/>
    </location>
</feature>
<evidence type="ECO:0000313" key="3">
    <source>
        <dbReference type="Proteomes" id="UP000248961"/>
    </source>
</evidence>
<gene>
    <name evidence="2" type="ORF">BO97DRAFT_412256</name>
</gene>
<proteinExistence type="predicted"/>